<dbReference type="Proteomes" id="UP000595841">
    <property type="component" value="Chromosome"/>
</dbReference>
<evidence type="ECO:0000313" key="3">
    <source>
        <dbReference type="Proteomes" id="UP000595841"/>
    </source>
</evidence>
<protein>
    <submittedName>
        <fullName evidence="2">Uncharacterized protein</fullName>
    </submittedName>
</protein>
<keyword evidence="1" id="KW-1133">Transmembrane helix</keyword>
<proteinExistence type="predicted"/>
<name>A0A974PA46_9BACL</name>
<feature type="transmembrane region" description="Helical" evidence="1">
    <location>
        <begin position="36"/>
        <end position="57"/>
    </location>
</feature>
<keyword evidence="3" id="KW-1185">Reference proteome</keyword>
<gene>
    <name evidence="2" type="ORF">JI735_26565</name>
</gene>
<reference evidence="2 3" key="1">
    <citation type="submission" date="2021-01" db="EMBL/GenBank/DDBJ databases">
        <title>Whole genome sequence of Paenibacillus sonchi LMG 24727 for comparative genomics.</title>
        <authorList>
            <person name="Lee G."/>
            <person name="Kim M.-J."/>
            <person name="Lim K."/>
            <person name="Shin J.-H."/>
        </authorList>
    </citation>
    <scope>NUCLEOTIDE SEQUENCE [LARGE SCALE GENOMIC DNA]</scope>
    <source>
        <strain evidence="2 3">LMG 24727</strain>
    </source>
</reference>
<dbReference type="EMBL" id="CP068595">
    <property type="protein sequence ID" value="QQZ60080.1"/>
    <property type="molecule type" value="Genomic_DNA"/>
</dbReference>
<evidence type="ECO:0000313" key="2">
    <source>
        <dbReference type="EMBL" id="QQZ60080.1"/>
    </source>
</evidence>
<dbReference type="KEGG" id="pson:JI735_26565"/>
<keyword evidence="1" id="KW-0472">Membrane</keyword>
<accession>A0A974PA46</accession>
<sequence>MIEGGYLVLVSYFSYVYLIQGDLDDRFALYAGSGNYLAYAIIGGALNVFSVSMMMNVSRALITEWREGTLEALLLSPPAGTAIFWARPFSSFTAAEWCCLLYSYSEF</sequence>
<organism evidence="2 3">
    <name type="scientific">Paenibacillus sonchi</name>
    <dbReference type="NCBI Taxonomy" id="373687"/>
    <lineage>
        <taxon>Bacteria</taxon>
        <taxon>Bacillati</taxon>
        <taxon>Bacillota</taxon>
        <taxon>Bacilli</taxon>
        <taxon>Bacillales</taxon>
        <taxon>Paenibacillaceae</taxon>
        <taxon>Paenibacillus</taxon>
        <taxon>Paenibacillus sonchi group</taxon>
    </lineage>
</organism>
<evidence type="ECO:0000256" key="1">
    <source>
        <dbReference type="SAM" id="Phobius"/>
    </source>
</evidence>
<dbReference type="AlphaFoldDB" id="A0A974PA46"/>
<keyword evidence="1" id="KW-0812">Transmembrane</keyword>